<dbReference type="OrthoDB" id="5522469at2"/>
<sequence length="145" mass="17290">MHFKTRLATVFDKPLIYSLYQEAMKHHIEIIWGWDESWQQNDFEKSFDSATNFIIETNDKFSGYFQLERAVGFDYLRMLIVTPSLRSRGIGRQLLVQIIKESYQSKKKLRLRVFKINTKALRFYTNNGLSVIEEDEAFYLMENIS</sequence>
<evidence type="ECO:0000313" key="2">
    <source>
        <dbReference type="EMBL" id="QFY44099.1"/>
    </source>
</evidence>
<dbReference type="EMBL" id="CP044205">
    <property type="protein sequence ID" value="QFY44099.1"/>
    <property type="molecule type" value="Genomic_DNA"/>
</dbReference>
<dbReference type="PROSITE" id="PS51186">
    <property type="entry name" value="GNAT"/>
    <property type="match status" value="1"/>
</dbReference>
<dbReference type="InterPro" id="IPR000182">
    <property type="entry name" value="GNAT_dom"/>
</dbReference>
<organism evidence="2 3">
    <name type="scientific">Candidatus Methylospira mobilis</name>
    <dbReference type="NCBI Taxonomy" id="1808979"/>
    <lineage>
        <taxon>Bacteria</taxon>
        <taxon>Pseudomonadati</taxon>
        <taxon>Pseudomonadota</taxon>
        <taxon>Gammaproteobacteria</taxon>
        <taxon>Methylococcales</taxon>
        <taxon>Methylococcaceae</taxon>
        <taxon>Candidatus Methylospira</taxon>
    </lineage>
</organism>
<dbReference type="CDD" id="cd04301">
    <property type="entry name" value="NAT_SF"/>
    <property type="match status" value="1"/>
</dbReference>
<evidence type="ECO:0000259" key="1">
    <source>
        <dbReference type="PROSITE" id="PS51186"/>
    </source>
</evidence>
<dbReference type="InterPro" id="IPR016181">
    <property type="entry name" value="Acyl_CoA_acyltransferase"/>
</dbReference>
<dbReference type="Gene3D" id="3.40.630.30">
    <property type="match status" value="1"/>
</dbReference>
<dbReference type="InParanoid" id="A0A5Q0BKJ6"/>
<dbReference type="RefSeq" id="WP_153250067.1">
    <property type="nucleotide sequence ID" value="NZ_CP044205.1"/>
</dbReference>
<accession>A0A5Q0BKJ6</accession>
<reference evidence="2 3" key="1">
    <citation type="submission" date="2019-09" db="EMBL/GenBank/DDBJ databases">
        <title>Ecophysiology of the spiral-shaped methanotroph Methylospira mobilis as revealed by the complete genome sequence.</title>
        <authorList>
            <person name="Oshkin I.Y."/>
            <person name="Dedysh S.N."/>
            <person name="Miroshnikov K."/>
            <person name="Danilova O.V."/>
            <person name="Hakobyan A."/>
            <person name="Liesack W."/>
        </authorList>
    </citation>
    <scope>NUCLEOTIDE SEQUENCE [LARGE SCALE GENOMIC DNA]</scope>
    <source>
        <strain evidence="2 3">Shm1</strain>
    </source>
</reference>
<dbReference type="KEGG" id="mmob:F6R98_16895"/>
<dbReference type="Pfam" id="PF00583">
    <property type="entry name" value="Acetyltransf_1"/>
    <property type="match status" value="1"/>
</dbReference>
<dbReference type="Proteomes" id="UP000325755">
    <property type="component" value="Chromosome"/>
</dbReference>
<dbReference type="SUPFAM" id="SSF55729">
    <property type="entry name" value="Acyl-CoA N-acyltransferases (Nat)"/>
    <property type="match status" value="1"/>
</dbReference>
<proteinExistence type="predicted"/>
<protein>
    <submittedName>
        <fullName evidence="2">GNAT family N-acetyltransferase</fullName>
    </submittedName>
</protein>
<name>A0A5Q0BKJ6_9GAMM</name>
<feature type="domain" description="N-acetyltransferase" evidence="1">
    <location>
        <begin position="3"/>
        <end position="145"/>
    </location>
</feature>
<keyword evidence="3" id="KW-1185">Reference proteome</keyword>
<gene>
    <name evidence="2" type="ORF">F6R98_16895</name>
</gene>
<evidence type="ECO:0000313" key="3">
    <source>
        <dbReference type="Proteomes" id="UP000325755"/>
    </source>
</evidence>
<dbReference type="AlphaFoldDB" id="A0A5Q0BKJ6"/>
<dbReference type="GO" id="GO:0016747">
    <property type="term" value="F:acyltransferase activity, transferring groups other than amino-acyl groups"/>
    <property type="evidence" value="ECO:0007669"/>
    <property type="project" value="InterPro"/>
</dbReference>
<keyword evidence="2" id="KW-0808">Transferase</keyword>